<dbReference type="PANTHER" id="PTHR12825:SF0">
    <property type="entry name" value="VESICLE TRANSPORT PROTEIN SEC20"/>
    <property type="match status" value="1"/>
</dbReference>
<evidence type="ECO:0000313" key="13">
    <source>
        <dbReference type="EMBL" id="KAF2675460.1"/>
    </source>
</evidence>
<evidence type="ECO:0000256" key="11">
    <source>
        <dbReference type="SAM" id="Phobius"/>
    </source>
</evidence>
<keyword evidence="7" id="KW-0175">Coiled coil</keyword>
<dbReference type="GO" id="GO:0005789">
    <property type="term" value="C:endoplasmic reticulum membrane"/>
    <property type="evidence" value="ECO:0007669"/>
    <property type="project" value="UniProtKB-SubCell"/>
</dbReference>
<feature type="transmembrane region" description="Helical" evidence="11">
    <location>
        <begin position="264"/>
        <end position="290"/>
    </location>
</feature>
<feature type="transmembrane region" description="Helical" evidence="11">
    <location>
        <begin position="240"/>
        <end position="258"/>
    </location>
</feature>
<evidence type="ECO:0000256" key="6">
    <source>
        <dbReference type="ARBA" id="ARBA00022989"/>
    </source>
</evidence>
<feature type="domain" description="Sec20 C-terminal" evidence="12">
    <location>
        <begin position="173"/>
        <end position="261"/>
    </location>
</feature>
<proteinExistence type="inferred from homology"/>
<evidence type="ECO:0000256" key="1">
    <source>
        <dbReference type="ARBA" id="ARBA00004163"/>
    </source>
</evidence>
<evidence type="ECO:0000256" key="2">
    <source>
        <dbReference type="ARBA" id="ARBA00022448"/>
    </source>
</evidence>
<dbReference type="AlphaFoldDB" id="A0A6A6UUG0"/>
<keyword evidence="3 11" id="KW-0812">Transmembrane</keyword>
<feature type="region of interest" description="Disordered" evidence="10">
    <location>
        <begin position="144"/>
        <end position="165"/>
    </location>
</feature>
<evidence type="ECO:0000256" key="8">
    <source>
        <dbReference type="ARBA" id="ARBA00023136"/>
    </source>
</evidence>
<dbReference type="InterPro" id="IPR005606">
    <property type="entry name" value="Sec20"/>
</dbReference>
<keyword evidence="2" id="KW-0813">Transport</keyword>
<evidence type="ECO:0000256" key="9">
    <source>
        <dbReference type="ARBA" id="ARBA00037934"/>
    </source>
</evidence>
<name>A0A6A6UUG0_9PEZI</name>
<dbReference type="PANTHER" id="PTHR12825">
    <property type="entry name" value="BNIP1-RELATED"/>
    <property type="match status" value="1"/>
</dbReference>
<dbReference type="Proteomes" id="UP000799302">
    <property type="component" value="Unassembled WGS sequence"/>
</dbReference>
<keyword evidence="5" id="KW-0931">ER-Golgi transport</keyword>
<reference evidence="13" key="1">
    <citation type="journal article" date="2020" name="Stud. Mycol.">
        <title>101 Dothideomycetes genomes: a test case for predicting lifestyles and emergence of pathogens.</title>
        <authorList>
            <person name="Haridas S."/>
            <person name="Albert R."/>
            <person name="Binder M."/>
            <person name="Bloem J."/>
            <person name="Labutti K."/>
            <person name="Salamov A."/>
            <person name="Andreopoulos B."/>
            <person name="Baker S."/>
            <person name="Barry K."/>
            <person name="Bills G."/>
            <person name="Bluhm B."/>
            <person name="Cannon C."/>
            <person name="Castanera R."/>
            <person name="Culley D."/>
            <person name="Daum C."/>
            <person name="Ezra D."/>
            <person name="Gonzalez J."/>
            <person name="Henrissat B."/>
            <person name="Kuo A."/>
            <person name="Liang C."/>
            <person name="Lipzen A."/>
            <person name="Lutzoni F."/>
            <person name="Magnuson J."/>
            <person name="Mondo S."/>
            <person name="Nolan M."/>
            <person name="Ohm R."/>
            <person name="Pangilinan J."/>
            <person name="Park H.-J."/>
            <person name="Ramirez L."/>
            <person name="Alfaro M."/>
            <person name="Sun H."/>
            <person name="Tritt A."/>
            <person name="Yoshinaga Y."/>
            <person name="Zwiers L.-H."/>
            <person name="Turgeon B."/>
            <person name="Goodwin S."/>
            <person name="Spatafora J."/>
            <person name="Crous P."/>
            <person name="Grigoriev I."/>
        </authorList>
    </citation>
    <scope>NUCLEOTIDE SEQUENCE</scope>
    <source>
        <strain evidence="13">CBS 115976</strain>
    </source>
</reference>
<dbReference type="GO" id="GO:0005484">
    <property type="term" value="F:SNAP receptor activity"/>
    <property type="evidence" value="ECO:0007669"/>
    <property type="project" value="InterPro"/>
</dbReference>
<evidence type="ECO:0000256" key="7">
    <source>
        <dbReference type="ARBA" id="ARBA00023054"/>
    </source>
</evidence>
<organism evidence="13 14">
    <name type="scientific">Microthyrium microscopicum</name>
    <dbReference type="NCBI Taxonomy" id="703497"/>
    <lineage>
        <taxon>Eukaryota</taxon>
        <taxon>Fungi</taxon>
        <taxon>Dikarya</taxon>
        <taxon>Ascomycota</taxon>
        <taxon>Pezizomycotina</taxon>
        <taxon>Dothideomycetes</taxon>
        <taxon>Dothideomycetes incertae sedis</taxon>
        <taxon>Microthyriales</taxon>
        <taxon>Microthyriaceae</taxon>
        <taxon>Microthyrium</taxon>
    </lineage>
</organism>
<evidence type="ECO:0000256" key="4">
    <source>
        <dbReference type="ARBA" id="ARBA00022824"/>
    </source>
</evidence>
<dbReference type="EMBL" id="MU004230">
    <property type="protein sequence ID" value="KAF2675460.1"/>
    <property type="molecule type" value="Genomic_DNA"/>
</dbReference>
<dbReference type="InterPro" id="IPR056173">
    <property type="entry name" value="Sec20_C"/>
</dbReference>
<keyword evidence="8 11" id="KW-0472">Membrane</keyword>
<evidence type="ECO:0000256" key="5">
    <source>
        <dbReference type="ARBA" id="ARBA00022892"/>
    </source>
</evidence>
<evidence type="ECO:0000259" key="12">
    <source>
        <dbReference type="Pfam" id="PF03908"/>
    </source>
</evidence>
<dbReference type="GO" id="GO:0031201">
    <property type="term" value="C:SNARE complex"/>
    <property type="evidence" value="ECO:0007669"/>
    <property type="project" value="TreeGrafter"/>
</dbReference>
<accession>A0A6A6UUG0</accession>
<dbReference type="GO" id="GO:0006890">
    <property type="term" value="P:retrograde vesicle-mediated transport, Golgi to endoplasmic reticulum"/>
    <property type="evidence" value="ECO:0007669"/>
    <property type="project" value="InterPro"/>
</dbReference>
<comment type="similarity">
    <text evidence="9">Belongs to the SEC20 family.</text>
</comment>
<dbReference type="Pfam" id="PF03908">
    <property type="entry name" value="Sec20"/>
    <property type="match status" value="1"/>
</dbReference>
<keyword evidence="6 11" id="KW-1133">Transmembrane helix</keyword>
<feature type="region of interest" description="Disordered" evidence="10">
    <location>
        <begin position="366"/>
        <end position="402"/>
    </location>
</feature>
<evidence type="ECO:0000256" key="10">
    <source>
        <dbReference type="SAM" id="MobiDB-lite"/>
    </source>
</evidence>
<evidence type="ECO:0000256" key="3">
    <source>
        <dbReference type="ARBA" id="ARBA00022692"/>
    </source>
</evidence>
<protein>
    <recommendedName>
        <fullName evidence="12">Sec20 C-terminal domain-containing protein</fullName>
    </recommendedName>
</protein>
<keyword evidence="14" id="KW-1185">Reference proteome</keyword>
<dbReference type="OrthoDB" id="46868at2759"/>
<comment type="subcellular location">
    <subcellularLocation>
        <location evidence="1">Endoplasmic reticulum membrane</location>
        <topology evidence="1">Single-pass type IV membrane protein</topology>
    </subcellularLocation>
</comment>
<keyword evidence="4" id="KW-0256">Endoplasmic reticulum</keyword>
<gene>
    <name evidence="13" type="ORF">BT63DRAFT_409545</name>
</gene>
<evidence type="ECO:0000313" key="14">
    <source>
        <dbReference type="Proteomes" id="UP000799302"/>
    </source>
</evidence>
<sequence length="402" mass="45118">MTSSQLQSLEARLTALHETHKTTLQLITRLANLKFQPGSLSLSNDGENVQTELTSEIHEGLKKEDEELEILKQEVQDVTTLDHGATARRDTQKGKEQARLAVQLARLGEDFKNARARFRSAQVQSKRNAQLARIQERDLLFNNKSDGQSEEAPFLRRARDRPKGQDEAVAASGDVTAALRRTQQLLLTEVQRSHFAQEIFDQSSEAIKNLSETYNDLDSLLSSSKTLVSTLVKSTKSDTWYLETSVYILLATISWLLFRRVFWYPFWLLVWLIIRPAYRMVFGIFSIIGIGGASKSVAISSSLAGLPLENSIVATPSVIMPGQEKVVSQNANQETGEHPVSDEIAAMADKSQEQGKEKVVRGDGTTLEHFDKPRNPKKRMFEYKAGEEAEKEKAAQKEKDEL</sequence>